<dbReference type="Proteomes" id="UP000233551">
    <property type="component" value="Unassembled WGS sequence"/>
</dbReference>
<proteinExistence type="predicted"/>
<reference evidence="1 2" key="1">
    <citation type="submission" date="2017-11" db="EMBL/GenBank/DDBJ databases">
        <title>De-novo sequencing of pomegranate (Punica granatum L.) genome.</title>
        <authorList>
            <person name="Akparov Z."/>
            <person name="Amiraslanov A."/>
            <person name="Hajiyeva S."/>
            <person name="Abbasov M."/>
            <person name="Kaur K."/>
            <person name="Hamwieh A."/>
            <person name="Solovyev V."/>
            <person name="Salamov A."/>
            <person name="Braich B."/>
            <person name="Kosarev P."/>
            <person name="Mahmoud A."/>
            <person name="Hajiyev E."/>
            <person name="Babayeva S."/>
            <person name="Izzatullayeva V."/>
            <person name="Mammadov A."/>
            <person name="Mammadov A."/>
            <person name="Sharifova S."/>
            <person name="Ojaghi J."/>
            <person name="Eynullazada K."/>
            <person name="Bayramov B."/>
            <person name="Abdulazimova A."/>
            <person name="Shahmuradov I."/>
        </authorList>
    </citation>
    <scope>NUCLEOTIDE SEQUENCE [LARGE SCALE GENOMIC DNA]</scope>
    <source>
        <strain evidence="2">cv. AG2017</strain>
        <tissue evidence="1">Leaf</tissue>
    </source>
</reference>
<organism evidence="1 2">
    <name type="scientific">Punica granatum</name>
    <name type="common">Pomegranate</name>
    <dbReference type="NCBI Taxonomy" id="22663"/>
    <lineage>
        <taxon>Eukaryota</taxon>
        <taxon>Viridiplantae</taxon>
        <taxon>Streptophyta</taxon>
        <taxon>Embryophyta</taxon>
        <taxon>Tracheophyta</taxon>
        <taxon>Spermatophyta</taxon>
        <taxon>Magnoliopsida</taxon>
        <taxon>eudicotyledons</taxon>
        <taxon>Gunneridae</taxon>
        <taxon>Pentapetalae</taxon>
        <taxon>rosids</taxon>
        <taxon>malvids</taxon>
        <taxon>Myrtales</taxon>
        <taxon>Lythraceae</taxon>
        <taxon>Punica</taxon>
    </lineage>
</organism>
<accession>A0A2I0JL18</accession>
<sequence>MPGLLTRASLLSCTASSPSHLARASCNLAGSANPYELTFLQPCRVCYPVRAYFSATMPGLLTRASLLSCTASSPSHLARASCNLAGSANPYELTFLQPCRVCYPVRAYFSATMPGLLTRASLLSCTASSPSHLARASCNLAGSANPYELTFLQPCRVCYPVRAYFSATMPGLLTRASLLSCTASSPSHLARASCNLAGSANPYELTFLQPCRVCYPVRAYFSATMPGLLTRASLLSCTASSPSHLARASCNLAGSANPYELTFLQPCRVCYPVRAYFSATMPGLLTRASLLSCTASSPSHLARASCNLAGSANPYELTFLQPCRVCYPVRAYFSATMPGLLTRASLLSCTASSPSHLARASCNLAGSANPYELTFLQPCRVCYPVRAYFSATMPGLLTRASLLSCTASSPSHLARASCNLAGSANPYELTFLQPCRVCYPVRAYFSATMPGLLTRASLLSCTASSPSHLARASCNLAGSANPYELTFLQPCRVCYPVRAYFSATMPGLLTRASLLSCTASSPSHLARASCNLAGSANPYELTFLQPCRVCYPVRAYFSATMPGLLTRASLLSCTASSPSHLARASCNLAGSANPYELTFLQPCRVCYPVRAYFSATMPGLLTRASLLSCTASSPSHLARASCNLAGSANPYELTFLQPCRVCYPVRAYFSATMPGLLTRASLLSCTASSPSHLARASCNLAGSANPYELTFLQPCRVCYPVRAYFSATMPGLLTRASLLSCTASSPSHLARASCNLAGSANPYELTFLQPCRVCYPVRAYFSATMPGLLTRASLLSCTASSPSHLARASCNLAGSANPYELTFLQPCRVCYPVRAYFSATMPGLLTRASLLSCTASSPSHLARASCNLAGSANPCEFTFRQPYRVRRATSLVPLATLPDLRTRASLLFDNLTESANPCELTFLHHKFAEPPRSCLLHPCRICEPVRVYFSTTLPSRLTRASLLSCTTSSPSHLARASCTLAGSANPSLARVFCNLAGSANPCEHTFQATLPGLLTRASLLFCNLAGSANPCEHTFQATLPGLLTRASLLFCNLAGSANPCEHTFQATLPGLLTRASLLFCNLAGSANPCEHTFQATLPGLLTRASLLFCNLAGSANPCEHTFQATLPGLLTRASLLFCNLAGSANPCEHTFQATLPGLLTRASLLFCNHAGSSNPCELRFLHRKFPKPPRSCLLQPCRIC</sequence>
<dbReference type="STRING" id="22663.A0A2I0JL18"/>
<dbReference type="AlphaFoldDB" id="A0A2I0JL18"/>
<evidence type="ECO:0000313" key="1">
    <source>
        <dbReference type="EMBL" id="PKI56995.1"/>
    </source>
</evidence>
<evidence type="ECO:0000313" key="2">
    <source>
        <dbReference type="Proteomes" id="UP000233551"/>
    </source>
</evidence>
<keyword evidence="2" id="KW-1185">Reference proteome</keyword>
<dbReference type="EMBL" id="PGOL01001543">
    <property type="protein sequence ID" value="PKI56995.1"/>
    <property type="molecule type" value="Genomic_DNA"/>
</dbReference>
<protein>
    <submittedName>
        <fullName evidence="1">Uncharacterized protein</fullName>
    </submittedName>
</protein>
<name>A0A2I0JL18_PUNGR</name>
<gene>
    <name evidence="1" type="ORF">CRG98_022611</name>
</gene>
<comment type="caution">
    <text evidence="1">The sequence shown here is derived from an EMBL/GenBank/DDBJ whole genome shotgun (WGS) entry which is preliminary data.</text>
</comment>